<feature type="transmembrane region" description="Helical" evidence="1">
    <location>
        <begin position="93"/>
        <end position="120"/>
    </location>
</feature>
<organism evidence="2 3">
    <name type="scientific">Sphingobacterium mizutaii</name>
    <dbReference type="NCBI Taxonomy" id="1010"/>
    <lineage>
        <taxon>Bacteria</taxon>
        <taxon>Pseudomonadati</taxon>
        <taxon>Bacteroidota</taxon>
        <taxon>Sphingobacteriia</taxon>
        <taxon>Sphingobacteriales</taxon>
        <taxon>Sphingobacteriaceae</taxon>
        <taxon>Sphingobacterium</taxon>
    </lineage>
</organism>
<keyword evidence="1" id="KW-0472">Membrane</keyword>
<dbReference type="EMBL" id="LT906468">
    <property type="protein sequence ID" value="SNV37033.1"/>
    <property type="molecule type" value="Genomic_DNA"/>
</dbReference>
<name>A0AAJ5BYK8_9SPHI</name>
<dbReference type="KEGG" id="smiz:4412673_00198"/>
<feature type="transmembrane region" description="Helical" evidence="1">
    <location>
        <begin position="53"/>
        <end position="73"/>
    </location>
</feature>
<evidence type="ECO:0000313" key="2">
    <source>
        <dbReference type="EMBL" id="SNV37033.1"/>
    </source>
</evidence>
<reference evidence="2 3" key="1">
    <citation type="submission" date="2017-06" db="EMBL/GenBank/DDBJ databases">
        <authorList>
            <consortium name="Pathogen Informatics"/>
        </authorList>
    </citation>
    <scope>NUCLEOTIDE SEQUENCE [LARGE SCALE GENOMIC DNA]</scope>
    <source>
        <strain evidence="2 3">NCTC12149</strain>
    </source>
</reference>
<evidence type="ECO:0008006" key="4">
    <source>
        <dbReference type="Google" id="ProtNLM"/>
    </source>
</evidence>
<gene>
    <name evidence="2" type="ORF">SAMEA4412673_00198</name>
</gene>
<sequence>MIWLVIALVGCTAIAVEDFCNRMVHLAWYILLMIGILGYSLKRIDLNAFIENTILCFAFIAFLMLLLTLYFSIKEKKLVNLFSQYLGLGDMLFFIVTGFYFDIISYILFFIASLFISLLLTPIIFKFQGKENHIPLAGLQSVCFTLYITLDYFKLFSFKEFLNIL</sequence>
<feature type="transmembrane region" description="Helical" evidence="1">
    <location>
        <begin position="23"/>
        <end position="41"/>
    </location>
</feature>
<accession>A0AAJ5BYK8</accession>
<keyword evidence="1" id="KW-1133">Transmembrane helix</keyword>
<evidence type="ECO:0000256" key="1">
    <source>
        <dbReference type="SAM" id="Phobius"/>
    </source>
</evidence>
<protein>
    <recommendedName>
        <fullName evidence="4">Type IV leader peptidase family protein</fullName>
    </recommendedName>
</protein>
<keyword evidence="1" id="KW-0812">Transmembrane</keyword>
<dbReference type="Proteomes" id="UP000215355">
    <property type="component" value="Chromosome 1"/>
</dbReference>
<evidence type="ECO:0000313" key="3">
    <source>
        <dbReference type="Proteomes" id="UP000215355"/>
    </source>
</evidence>
<dbReference type="AlphaFoldDB" id="A0AAJ5BYK8"/>
<proteinExistence type="predicted"/>